<reference evidence="2 3" key="1">
    <citation type="journal article" date="2016" name="Environ. Microbiol.">
        <title>Genomic resolution of a cold subsurface aquifer community provides metabolic insights for novel microbes adapted to high CO concentrations.</title>
        <authorList>
            <person name="Probst A.J."/>
            <person name="Castelle C.J."/>
            <person name="Singh A."/>
            <person name="Brown C.T."/>
            <person name="Anantharaman K."/>
            <person name="Sharon I."/>
            <person name="Hug L.A."/>
            <person name="Burstein D."/>
            <person name="Emerson J.B."/>
            <person name="Thomas B.C."/>
            <person name="Banfield J.F."/>
        </authorList>
    </citation>
    <scope>NUCLEOTIDE SEQUENCE [LARGE SCALE GENOMIC DNA]</scope>
    <source>
        <strain evidence="2">CG2_30_44_31</strain>
    </source>
</reference>
<dbReference type="InterPro" id="IPR013216">
    <property type="entry name" value="Methyltransf_11"/>
</dbReference>
<name>A0A1J5B7N6_9BACT</name>
<dbReference type="PANTHER" id="PTHR43861:SF6">
    <property type="entry name" value="METHYLTRANSFERASE TYPE 11"/>
    <property type="match status" value="1"/>
</dbReference>
<dbReference type="PANTHER" id="PTHR43861">
    <property type="entry name" value="TRANS-ACONITATE 2-METHYLTRANSFERASE-RELATED"/>
    <property type="match status" value="1"/>
</dbReference>
<comment type="caution">
    <text evidence="2">The sequence shown here is derived from an EMBL/GenBank/DDBJ whole genome shotgun (WGS) entry which is preliminary data.</text>
</comment>
<proteinExistence type="predicted"/>
<dbReference type="GO" id="GO:0008757">
    <property type="term" value="F:S-adenosylmethionine-dependent methyltransferase activity"/>
    <property type="evidence" value="ECO:0007669"/>
    <property type="project" value="InterPro"/>
</dbReference>
<dbReference type="Gene3D" id="3.40.50.150">
    <property type="entry name" value="Vaccinia Virus protein VP39"/>
    <property type="match status" value="1"/>
</dbReference>
<gene>
    <name evidence="2" type="ORF">AUK18_00835</name>
</gene>
<dbReference type="Pfam" id="PF08241">
    <property type="entry name" value="Methyltransf_11"/>
    <property type="match status" value="1"/>
</dbReference>
<dbReference type="CDD" id="cd02440">
    <property type="entry name" value="AdoMet_MTases"/>
    <property type="match status" value="1"/>
</dbReference>
<evidence type="ECO:0000259" key="1">
    <source>
        <dbReference type="Pfam" id="PF08241"/>
    </source>
</evidence>
<accession>A0A1J5B7N6</accession>
<feature type="domain" description="Methyltransferase type 11" evidence="1">
    <location>
        <begin position="37"/>
        <end position="131"/>
    </location>
</feature>
<dbReference type="AlphaFoldDB" id="A0A1J5B7N6"/>
<dbReference type="Proteomes" id="UP000183605">
    <property type="component" value="Unassembled WGS sequence"/>
</dbReference>
<protein>
    <recommendedName>
        <fullName evidence="1">Methyltransferase type 11 domain-containing protein</fullName>
    </recommendedName>
</protein>
<evidence type="ECO:0000313" key="3">
    <source>
        <dbReference type="Proteomes" id="UP000183605"/>
    </source>
</evidence>
<dbReference type="EMBL" id="MNXQ01000017">
    <property type="protein sequence ID" value="OIP04002.1"/>
    <property type="molecule type" value="Genomic_DNA"/>
</dbReference>
<organism evidence="2 3">
    <name type="scientific">Candidatus Beckwithbacteria bacterium CG2_30_44_31</name>
    <dbReference type="NCBI Taxonomy" id="1805035"/>
    <lineage>
        <taxon>Bacteria</taxon>
        <taxon>Candidatus Beckwithiibacteriota</taxon>
    </lineage>
</organism>
<dbReference type="InterPro" id="IPR029063">
    <property type="entry name" value="SAM-dependent_MTases_sf"/>
</dbReference>
<evidence type="ECO:0000313" key="2">
    <source>
        <dbReference type="EMBL" id="OIP04002.1"/>
    </source>
</evidence>
<sequence>MKLYSQAWFNHYYKNRTWQSYSGVVEILKPYLVEPILDIGCGLGFTTEAFTRAGYRARGIDNSTAALKLAKNRNRSLKLIRADLSKTWPVKTKSIGTLICFQTIEHLPENKQEFLIKESYRVLKPKGILLIDTPSWWNKEERRKPGHIHLFTPKELAKLLKVNRFKIIQSLCASRDWAKILYFYTKWDILSQTASFICQKNE</sequence>
<dbReference type="SUPFAM" id="SSF53335">
    <property type="entry name" value="S-adenosyl-L-methionine-dependent methyltransferases"/>
    <property type="match status" value="1"/>
</dbReference>